<proteinExistence type="predicted"/>
<evidence type="ECO:0000256" key="1">
    <source>
        <dbReference type="SAM" id="SignalP"/>
    </source>
</evidence>
<dbReference type="PANTHER" id="PTHR33539">
    <property type="entry name" value="UPF0764 PROTEIN C16ORF89"/>
    <property type="match status" value="1"/>
</dbReference>
<accession>A0A0B6Y0C2</accession>
<keyword evidence="1" id="KW-0732">Signal</keyword>
<protein>
    <recommendedName>
        <fullName evidence="3">Saposin B-type domain-containing protein</fullName>
    </recommendedName>
</protein>
<dbReference type="Pfam" id="PF15882">
    <property type="entry name" value="DUF4735"/>
    <property type="match status" value="1"/>
</dbReference>
<dbReference type="AlphaFoldDB" id="A0A0B6Y0C2"/>
<reference evidence="2" key="1">
    <citation type="submission" date="2014-12" db="EMBL/GenBank/DDBJ databases">
        <title>Insight into the proteome of Arion vulgaris.</title>
        <authorList>
            <person name="Aradska J."/>
            <person name="Bulat T."/>
            <person name="Smidak R."/>
            <person name="Sarate P."/>
            <person name="Gangsoo J."/>
            <person name="Sialana F."/>
            <person name="Bilban M."/>
            <person name="Lubec G."/>
        </authorList>
    </citation>
    <scope>NUCLEOTIDE SEQUENCE</scope>
    <source>
        <tissue evidence="2">Skin</tissue>
    </source>
</reference>
<sequence length="385" mass="43314">MGASCVGYHCLTNNVAIILLVWGCIAAVCQGVEEDSQVLLNDTSKALNLAILFLKEDFAEVNVDGLFGTQMCQGCIIQALNDCSGKPFNCPADLIALLTVYRNELQKIAYRAMPYIQIQDLEYFERFKSVINSPFMIQYIPERLGATRQIGTKGEIDFIKSDVCLSSLLGTYVDPKSNKTLPKCSVRDDCVEYMTQPGTSEYFLTHQLLYFIFVENAGCVKQAEEQLLKINVEHLSFRETQKRLCKSILAEALEEDKDGHVNVIREDLFIEQGMLCGVIGFEEFLTKKWIRKVLSWQTPKGCFGLTSEDIEKNRDNMPASWYTGIIDRQDVNSDVKPDVNSDVKTGRKLLTEKKMNGDCLSHKTGIGIGVIGVYLRYLIRAIYGP</sequence>
<feature type="chain" id="PRO_5002126238" description="Saposin B-type domain-containing protein" evidence="1">
    <location>
        <begin position="32"/>
        <end position="385"/>
    </location>
</feature>
<dbReference type="PANTHER" id="PTHR33539:SF1">
    <property type="entry name" value="UPF0764 PROTEIN C16ORF89"/>
    <property type="match status" value="1"/>
</dbReference>
<dbReference type="GO" id="GO:0016020">
    <property type="term" value="C:membrane"/>
    <property type="evidence" value="ECO:0007669"/>
    <property type="project" value="TreeGrafter"/>
</dbReference>
<dbReference type="GO" id="GO:0005829">
    <property type="term" value="C:cytosol"/>
    <property type="evidence" value="ECO:0007669"/>
    <property type="project" value="TreeGrafter"/>
</dbReference>
<evidence type="ECO:0000313" key="2">
    <source>
        <dbReference type="EMBL" id="CEK49251.1"/>
    </source>
</evidence>
<organism evidence="2">
    <name type="scientific">Arion vulgaris</name>
    <dbReference type="NCBI Taxonomy" id="1028688"/>
    <lineage>
        <taxon>Eukaryota</taxon>
        <taxon>Metazoa</taxon>
        <taxon>Spiralia</taxon>
        <taxon>Lophotrochozoa</taxon>
        <taxon>Mollusca</taxon>
        <taxon>Gastropoda</taxon>
        <taxon>Heterobranchia</taxon>
        <taxon>Euthyneura</taxon>
        <taxon>Panpulmonata</taxon>
        <taxon>Eupulmonata</taxon>
        <taxon>Stylommatophora</taxon>
        <taxon>Helicina</taxon>
        <taxon>Arionoidea</taxon>
        <taxon>Arionidae</taxon>
        <taxon>Arion</taxon>
    </lineage>
</organism>
<evidence type="ECO:0008006" key="3">
    <source>
        <dbReference type="Google" id="ProtNLM"/>
    </source>
</evidence>
<feature type="signal peptide" evidence="1">
    <location>
        <begin position="1"/>
        <end position="31"/>
    </location>
</feature>
<dbReference type="EMBL" id="HACG01002386">
    <property type="protein sequence ID" value="CEK49251.1"/>
    <property type="molecule type" value="Transcribed_RNA"/>
</dbReference>
<name>A0A0B6Y0C2_9EUPU</name>
<dbReference type="InterPro" id="IPR031751">
    <property type="entry name" value="DUF4735"/>
</dbReference>
<gene>
    <name evidence="2" type="primary">ORF7017</name>
</gene>